<dbReference type="Proteomes" id="UP000715441">
    <property type="component" value="Unassembled WGS sequence"/>
</dbReference>
<dbReference type="InterPro" id="IPR025309">
    <property type="entry name" value="KTSC_dom"/>
</dbReference>
<name>A0ABX1J6I1_9PSEU</name>
<dbReference type="RefSeq" id="WP_168515358.1">
    <property type="nucleotide sequence ID" value="NZ_JAAXLS010000007.1"/>
</dbReference>
<protein>
    <submittedName>
        <fullName evidence="2">KTSC domain-containing protein</fullName>
    </submittedName>
</protein>
<evidence type="ECO:0000313" key="3">
    <source>
        <dbReference type="Proteomes" id="UP000715441"/>
    </source>
</evidence>
<accession>A0ABX1J6I1</accession>
<organism evidence="2 3">
    <name type="scientific">Amycolatopsis acididurans</name>
    <dbReference type="NCBI Taxonomy" id="2724524"/>
    <lineage>
        <taxon>Bacteria</taxon>
        <taxon>Bacillati</taxon>
        <taxon>Actinomycetota</taxon>
        <taxon>Actinomycetes</taxon>
        <taxon>Pseudonocardiales</taxon>
        <taxon>Pseudonocardiaceae</taxon>
        <taxon>Amycolatopsis</taxon>
    </lineage>
</organism>
<dbReference type="Pfam" id="PF13619">
    <property type="entry name" value="KTSC"/>
    <property type="match status" value="1"/>
</dbReference>
<reference evidence="2 3" key="1">
    <citation type="submission" date="2020-04" db="EMBL/GenBank/DDBJ databases">
        <title>Novel species.</title>
        <authorList>
            <person name="Teo W.F.A."/>
            <person name="Lipun K."/>
            <person name="Srisuk N."/>
            <person name="Duangmal K."/>
        </authorList>
    </citation>
    <scope>NUCLEOTIDE SEQUENCE [LARGE SCALE GENOMIC DNA]</scope>
    <source>
        <strain evidence="2 3">K13G38</strain>
    </source>
</reference>
<feature type="domain" description="KTSC" evidence="1">
    <location>
        <begin position="8"/>
        <end position="64"/>
    </location>
</feature>
<keyword evidence="3" id="KW-1185">Reference proteome</keyword>
<sequence length="70" mass="8264">MVRWPIVSSVVKAAGYDPERHVLEVEFPSGDVYRYVRVEPRVFHAFMTADSKGRFFNERIREAYEGERVE</sequence>
<proteinExistence type="predicted"/>
<gene>
    <name evidence="2" type="ORF">HFP15_13725</name>
</gene>
<comment type="caution">
    <text evidence="2">The sequence shown here is derived from an EMBL/GenBank/DDBJ whole genome shotgun (WGS) entry which is preliminary data.</text>
</comment>
<dbReference type="EMBL" id="JAAXLS010000007">
    <property type="protein sequence ID" value="NKQ53941.1"/>
    <property type="molecule type" value="Genomic_DNA"/>
</dbReference>
<evidence type="ECO:0000313" key="2">
    <source>
        <dbReference type="EMBL" id="NKQ53941.1"/>
    </source>
</evidence>
<evidence type="ECO:0000259" key="1">
    <source>
        <dbReference type="Pfam" id="PF13619"/>
    </source>
</evidence>